<dbReference type="PRINTS" id="PR00080">
    <property type="entry name" value="SDRFAMILY"/>
</dbReference>
<organism evidence="4 5">
    <name type="scientific">Polypedilum vanderplanki</name>
    <name type="common">Sleeping chironomid midge</name>
    <dbReference type="NCBI Taxonomy" id="319348"/>
    <lineage>
        <taxon>Eukaryota</taxon>
        <taxon>Metazoa</taxon>
        <taxon>Ecdysozoa</taxon>
        <taxon>Arthropoda</taxon>
        <taxon>Hexapoda</taxon>
        <taxon>Insecta</taxon>
        <taxon>Pterygota</taxon>
        <taxon>Neoptera</taxon>
        <taxon>Endopterygota</taxon>
        <taxon>Diptera</taxon>
        <taxon>Nematocera</taxon>
        <taxon>Chironomoidea</taxon>
        <taxon>Chironomidae</taxon>
        <taxon>Chironominae</taxon>
        <taxon>Polypedilum</taxon>
        <taxon>Polypedilum</taxon>
    </lineage>
</organism>
<dbReference type="Proteomes" id="UP001107558">
    <property type="component" value="Chromosome 3"/>
</dbReference>
<dbReference type="Pfam" id="PF00106">
    <property type="entry name" value="adh_short"/>
    <property type="match status" value="1"/>
</dbReference>
<comment type="similarity">
    <text evidence="1 3">Belongs to the short-chain dehydrogenases/reductases (SDR) family.</text>
</comment>
<protein>
    <submittedName>
        <fullName evidence="4">Uncharacterized protein</fullName>
    </submittedName>
</protein>
<dbReference type="GO" id="GO:0016616">
    <property type="term" value="F:oxidoreductase activity, acting on the CH-OH group of donors, NAD or NADP as acceptor"/>
    <property type="evidence" value="ECO:0007669"/>
    <property type="project" value="UniProtKB-ARBA"/>
</dbReference>
<dbReference type="OrthoDB" id="1933717at2759"/>
<dbReference type="Gene3D" id="3.40.50.720">
    <property type="entry name" value="NAD(P)-binding Rossmann-like Domain"/>
    <property type="match status" value="1"/>
</dbReference>
<dbReference type="InterPro" id="IPR036291">
    <property type="entry name" value="NAD(P)-bd_dom_sf"/>
</dbReference>
<dbReference type="PRINTS" id="PR00081">
    <property type="entry name" value="GDHRDH"/>
</dbReference>
<reference evidence="4" key="1">
    <citation type="submission" date="2021-03" db="EMBL/GenBank/DDBJ databases">
        <title>Chromosome level genome of the anhydrobiotic midge Polypedilum vanderplanki.</title>
        <authorList>
            <person name="Yoshida Y."/>
            <person name="Kikawada T."/>
            <person name="Gusev O."/>
        </authorList>
    </citation>
    <scope>NUCLEOTIDE SEQUENCE</scope>
    <source>
        <strain evidence="4">NIAS01</strain>
        <tissue evidence="4">Whole body or cell culture</tissue>
    </source>
</reference>
<evidence type="ECO:0000256" key="1">
    <source>
        <dbReference type="ARBA" id="ARBA00006484"/>
    </source>
</evidence>
<keyword evidence="2" id="KW-0560">Oxidoreductase</keyword>
<evidence type="ECO:0000313" key="5">
    <source>
        <dbReference type="Proteomes" id="UP001107558"/>
    </source>
</evidence>
<dbReference type="PANTHER" id="PTHR43115">
    <property type="entry name" value="DEHYDROGENASE/REDUCTASE SDR FAMILY MEMBER 11"/>
    <property type="match status" value="1"/>
</dbReference>
<evidence type="ECO:0000256" key="2">
    <source>
        <dbReference type="ARBA" id="ARBA00023002"/>
    </source>
</evidence>
<keyword evidence="5" id="KW-1185">Reference proteome</keyword>
<accession>A0A9J6BKI9</accession>
<evidence type="ECO:0000313" key="4">
    <source>
        <dbReference type="EMBL" id="KAG5670240.1"/>
    </source>
</evidence>
<dbReference type="PANTHER" id="PTHR43115:SF4">
    <property type="entry name" value="DEHYDROGENASE_REDUCTASE SDR FAMILY MEMBER 11"/>
    <property type="match status" value="1"/>
</dbReference>
<dbReference type="SUPFAM" id="SSF51735">
    <property type="entry name" value="NAD(P)-binding Rossmann-fold domains"/>
    <property type="match status" value="1"/>
</dbReference>
<dbReference type="AlphaFoldDB" id="A0A9J6BKI9"/>
<name>A0A9J6BKI9_POLVA</name>
<evidence type="ECO:0000256" key="3">
    <source>
        <dbReference type="RuleBase" id="RU000363"/>
    </source>
</evidence>
<dbReference type="FunFam" id="3.40.50.720:FF:000047">
    <property type="entry name" value="NADP-dependent L-serine/L-allo-threonine dehydrogenase"/>
    <property type="match status" value="1"/>
</dbReference>
<dbReference type="InterPro" id="IPR002347">
    <property type="entry name" value="SDR_fam"/>
</dbReference>
<sequence>METTSRWVNCVAVVTGASAGIGAATCIELANSGIITIGIARRIDKVQALRFCLTTDKQRNFHAYKCDVSNEAEVKQVFSEIEKKFNGIDILINNAGVFSKSTLIQADNSEDVRRVINTNVIGVVNCTREAVKSMKMKNEAHIIHIGSFFNQNISQNFGIYQASKHAVAALAEQHRQEFSRKKLNIKVTTIIPNAVATELYDNSSYEPPKSVELLAAKEIADVIVFALETPRNVVITELKIRPMNDFN</sequence>
<dbReference type="EMBL" id="JADBJN010000003">
    <property type="protein sequence ID" value="KAG5670240.1"/>
    <property type="molecule type" value="Genomic_DNA"/>
</dbReference>
<proteinExistence type="inferred from homology"/>
<gene>
    <name evidence="4" type="ORF">PVAND_000517</name>
</gene>
<comment type="caution">
    <text evidence="4">The sequence shown here is derived from an EMBL/GenBank/DDBJ whole genome shotgun (WGS) entry which is preliminary data.</text>
</comment>